<evidence type="ECO:0000313" key="2">
    <source>
        <dbReference type="Proteomes" id="UP001501414"/>
    </source>
</evidence>
<evidence type="ECO:0000313" key="1">
    <source>
        <dbReference type="EMBL" id="GAA1392482.1"/>
    </source>
</evidence>
<comment type="caution">
    <text evidence="1">The sequence shown here is derived from an EMBL/GenBank/DDBJ whole genome shotgun (WGS) entry which is preliminary data.</text>
</comment>
<proteinExistence type="predicted"/>
<name>A0ABP4INN1_9PSEU</name>
<sequence length="413" mass="44558">MRAIVETGRSLDCGAMVDGAPRRRILCISFSDITADARVLRQLDVLAGLGDVTTIGYGDAPAGVHEHLSVDPGLASLPQTPGGVALLTARRFDTVELRAPALRAAAELLAGRSFDVVIANEARAMALAHRVARGAPVLADMHEWAPEERSHVTSWRLLVRPFMYHQCRKYLPLMSTVTTVNQAIGELYRDRFATPCRIVRNAGPFHDIAPSPPVEGRIRLVHSGGAVPGRNIEALIEAVRGLDERYTLDLYLVPGRDGGRYLAKLRDLIGGDPRIALRDPVRPHELVPVLNGYDVGIYSLPPLTPNHRLMLPNKIFDFVQARLAVVFNSAPETDRLITGHGFGTIAPDHTAAAMRDTLAALTPEQVAEYKQAAHRAAAVLNSAEDAAVTRAAVAELLGDGAQPVSRSEPPSSV</sequence>
<keyword evidence="2" id="KW-1185">Reference proteome</keyword>
<organism evidence="1 2">
    <name type="scientific">Pseudonocardia kongjuensis</name>
    <dbReference type="NCBI Taxonomy" id="102227"/>
    <lineage>
        <taxon>Bacteria</taxon>
        <taxon>Bacillati</taxon>
        <taxon>Actinomycetota</taxon>
        <taxon>Actinomycetes</taxon>
        <taxon>Pseudonocardiales</taxon>
        <taxon>Pseudonocardiaceae</taxon>
        <taxon>Pseudonocardia</taxon>
    </lineage>
</organism>
<dbReference type="SUPFAM" id="SSF53756">
    <property type="entry name" value="UDP-Glycosyltransferase/glycogen phosphorylase"/>
    <property type="match status" value="1"/>
</dbReference>
<protein>
    <submittedName>
        <fullName evidence="1">Glycosyltransferase family 4 protein</fullName>
    </submittedName>
</protein>
<dbReference type="EMBL" id="BAAAJK010000018">
    <property type="protein sequence ID" value="GAA1392482.1"/>
    <property type="molecule type" value="Genomic_DNA"/>
</dbReference>
<reference evidence="2" key="1">
    <citation type="journal article" date="2019" name="Int. J. Syst. Evol. Microbiol.">
        <title>The Global Catalogue of Microorganisms (GCM) 10K type strain sequencing project: providing services to taxonomists for standard genome sequencing and annotation.</title>
        <authorList>
            <consortium name="The Broad Institute Genomics Platform"/>
            <consortium name="The Broad Institute Genome Sequencing Center for Infectious Disease"/>
            <person name="Wu L."/>
            <person name="Ma J."/>
        </authorList>
    </citation>
    <scope>NUCLEOTIDE SEQUENCE [LARGE SCALE GENOMIC DNA]</scope>
    <source>
        <strain evidence="2">JCM 11896</strain>
    </source>
</reference>
<dbReference type="Proteomes" id="UP001501414">
    <property type="component" value="Unassembled WGS sequence"/>
</dbReference>
<accession>A0ABP4INN1</accession>
<gene>
    <name evidence="1" type="ORF">GCM10009613_37340</name>
</gene>
<dbReference type="Gene3D" id="3.40.50.2000">
    <property type="entry name" value="Glycogen Phosphorylase B"/>
    <property type="match status" value="2"/>
</dbReference>